<keyword evidence="2" id="KW-1185">Reference proteome</keyword>
<sequence>MQLFDRFWTRRQLEARIGRTDAIFGLRRYKGTEGFETEVEWIRMQSGAGLNVEICPSKALDLTGATFHGVPISWSCVNGDVHPAYYVPNGAEWLRTASGGLLMTCGLAHVGEPAVEQGEVHGLHGRIHHIPAKQVVAEGNWEQDDYTMRVAGVMEESSIFGRHLRLTREIRMNAGENRIVLTDTVTNFGFQTAEHMMLYHFNFGFPLLDEQTSLLFPHTAELSKIGGGEATGYKRWPLPDSGDDGAVYEHQLNRQAIGEDGMAEAIILNPSFPLPGPSGRHLPVEMHLRWSADTLPCLTQWVAPMAGEHVLSIEPGNCGVMGRSVAREKGTLCHLAPGESVQYRVELEVMLS</sequence>
<name>A0A3G9J8L1_9BACL</name>
<proteinExistence type="predicted"/>
<dbReference type="EMBL" id="AP019308">
    <property type="protein sequence ID" value="BBH22151.1"/>
    <property type="molecule type" value="Genomic_DNA"/>
</dbReference>
<accession>A0A3G9J8L1</accession>
<dbReference type="Gene3D" id="2.70.98.10">
    <property type="match status" value="1"/>
</dbReference>
<evidence type="ECO:0000313" key="2">
    <source>
        <dbReference type="Proteomes" id="UP000275368"/>
    </source>
</evidence>
<evidence type="ECO:0000313" key="1">
    <source>
        <dbReference type="EMBL" id="BBH22151.1"/>
    </source>
</evidence>
<reference evidence="1 2" key="1">
    <citation type="submission" date="2018-11" db="EMBL/GenBank/DDBJ databases">
        <title>Complete genome sequence of Paenibacillus baekrokdamisoli strain KCTC 33723.</title>
        <authorList>
            <person name="Kang S.W."/>
            <person name="Lee K.C."/>
            <person name="Kim K.K."/>
            <person name="Kim J.S."/>
            <person name="Kim D.S."/>
            <person name="Ko S.H."/>
            <person name="Yang S.H."/>
            <person name="Lee J.S."/>
        </authorList>
    </citation>
    <scope>NUCLEOTIDE SEQUENCE [LARGE SCALE GENOMIC DNA]</scope>
    <source>
        <strain evidence="1 2">KCTC 33723</strain>
    </source>
</reference>
<protein>
    <submittedName>
        <fullName evidence="1">DUF4432 domain-containing protein</fullName>
    </submittedName>
</protein>
<organism evidence="1 2">
    <name type="scientific">Paenibacillus baekrokdamisoli</name>
    <dbReference type="NCBI Taxonomy" id="1712516"/>
    <lineage>
        <taxon>Bacteria</taxon>
        <taxon>Bacillati</taxon>
        <taxon>Bacillota</taxon>
        <taxon>Bacilli</taxon>
        <taxon>Bacillales</taxon>
        <taxon>Paenibacillaceae</taxon>
        <taxon>Paenibacillus</taxon>
    </lineage>
</organism>
<dbReference type="InterPro" id="IPR014718">
    <property type="entry name" value="GH-type_carb-bd"/>
</dbReference>
<dbReference type="OrthoDB" id="9791280at2"/>
<dbReference type="Pfam" id="PF14486">
    <property type="entry name" value="DUF4432"/>
    <property type="match status" value="1"/>
</dbReference>
<dbReference type="KEGG" id="pbk:Back11_34960"/>
<dbReference type="InterPro" id="IPR027839">
    <property type="entry name" value="DUF4432"/>
</dbReference>
<dbReference type="GO" id="GO:0030246">
    <property type="term" value="F:carbohydrate binding"/>
    <property type="evidence" value="ECO:0007669"/>
    <property type="project" value="InterPro"/>
</dbReference>
<dbReference type="AlphaFoldDB" id="A0A3G9J8L1"/>
<dbReference type="RefSeq" id="WP_125659774.1">
    <property type="nucleotide sequence ID" value="NZ_AP019308.1"/>
</dbReference>
<gene>
    <name evidence="1" type="ORF">Back11_34960</name>
</gene>
<dbReference type="CDD" id="cd09023">
    <property type="entry name" value="Aldose_epim_Ec_c4013"/>
    <property type="match status" value="1"/>
</dbReference>
<dbReference type="Proteomes" id="UP000275368">
    <property type="component" value="Chromosome"/>
</dbReference>